<feature type="domain" description="RanBP2-type" evidence="9">
    <location>
        <begin position="464"/>
        <end position="493"/>
    </location>
</feature>
<evidence type="ECO:0000256" key="4">
    <source>
        <dbReference type="ARBA" id="ARBA00019709"/>
    </source>
</evidence>
<comment type="subcellular location">
    <subcellularLocation>
        <location evidence="2">Cytoplasm</location>
        <location evidence="2">Perinuclear region</location>
    </subcellularLocation>
    <subcellularLocation>
        <location evidence="1">Nucleus membrane</location>
        <topology evidence="1">Peripheral membrane protein</topology>
        <orientation evidence="1">Cytoplasmic side</orientation>
    </subcellularLocation>
</comment>
<organism evidence="11 12">
    <name type="scientific">Paramicrosporidium saccamoebae</name>
    <dbReference type="NCBI Taxonomy" id="1246581"/>
    <lineage>
        <taxon>Eukaryota</taxon>
        <taxon>Fungi</taxon>
        <taxon>Fungi incertae sedis</taxon>
        <taxon>Cryptomycota</taxon>
        <taxon>Cryptomycota incertae sedis</taxon>
        <taxon>Paramicrosporidium</taxon>
    </lineage>
</organism>
<dbReference type="Proteomes" id="UP000240830">
    <property type="component" value="Unassembled WGS sequence"/>
</dbReference>
<dbReference type="GO" id="GO:0072671">
    <property type="term" value="P:mitochondria-associated ubiquitin-dependent protein catabolic process"/>
    <property type="evidence" value="ECO:0007669"/>
    <property type="project" value="EnsemblFungi"/>
</dbReference>
<dbReference type="GO" id="GO:0051228">
    <property type="term" value="P:mitotic spindle disassembly"/>
    <property type="evidence" value="ECO:0007669"/>
    <property type="project" value="EnsemblFungi"/>
</dbReference>
<dbReference type="GO" id="GO:1990112">
    <property type="term" value="C:RQC complex"/>
    <property type="evidence" value="ECO:0007669"/>
    <property type="project" value="EnsemblFungi"/>
</dbReference>
<evidence type="ECO:0000259" key="9">
    <source>
        <dbReference type="PROSITE" id="PS50199"/>
    </source>
</evidence>
<evidence type="ECO:0000259" key="10">
    <source>
        <dbReference type="PROSITE" id="PS50249"/>
    </source>
</evidence>
<dbReference type="SMART" id="SM00547">
    <property type="entry name" value="ZnF_RBZ"/>
    <property type="match status" value="1"/>
</dbReference>
<dbReference type="InterPro" id="IPR007716">
    <property type="entry name" value="NPL4_Zn-bd_put"/>
</dbReference>
<dbReference type="Gene3D" id="2.30.30.380">
    <property type="entry name" value="Zn-finger domain of Sec23/24"/>
    <property type="match status" value="1"/>
</dbReference>
<gene>
    <name evidence="11" type="ORF">PSACC_02452</name>
</gene>
<dbReference type="GO" id="GO:0034098">
    <property type="term" value="C:VCP-NPL4-UFD1 AAA ATPase complex"/>
    <property type="evidence" value="ECO:0007669"/>
    <property type="project" value="EnsemblFungi"/>
</dbReference>
<dbReference type="AlphaFoldDB" id="A0A2H9TJ07"/>
<dbReference type="InterPro" id="IPR007717">
    <property type="entry name" value="NPL4_C"/>
</dbReference>
<evidence type="ECO:0000313" key="11">
    <source>
        <dbReference type="EMBL" id="PJF17737.1"/>
    </source>
</evidence>
<dbReference type="InterPro" id="IPR001876">
    <property type="entry name" value="Znf_RanBP2"/>
</dbReference>
<dbReference type="GO" id="GO:0048471">
    <property type="term" value="C:perinuclear region of cytoplasm"/>
    <property type="evidence" value="ECO:0007669"/>
    <property type="project" value="UniProtKB-SubCell"/>
</dbReference>
<name>A0A2H9TJ07_9FUNG</name>
<dbReference type="GO" id="GO:1900182">
    <property type="term" value="P:positive regulation of protein localization to nucleus"/>
    <property type="evidence" value="ECO:0007669"/>
    <property type="project" value="EnsemblFungi"/>
</dbReference>
<keyword evidence="7" id="KW-0862">Zinc</keyword>
<dbReference type="GO" id="GO:0070651">
    <property type="term" value="P:nonfunctional rRNA decay"/>
    <property type="evidence" value="ECO:0007669"/>
    <property type="project" value="EnsemblFungi"/>
</dbReference>
<dbReference type="PANTHER" id="PTHR12710:SF0">
    <property type="entry name" value="NUCLEAR PROTEIN LOCALIZATION PROTEIN 4 HOMOLOG"/>
    <property type="match status" value="1"/>
</dbReference>
<dbReference type="GO" id="GO:0036266">
    <property type="term" value="C:Cdc48p-Npl4p-Vms1p AAA ATPase complex"/>
    <property type="evidence" value="ECO:0007669"/>
    <property type="project" value="EnsemblFungi"/>
</dbReference>
<protein>
    <recommendedName>
        <fullName evidence="4">Nuclear protein localization protein 4</fullName>
    </recommendedName>
</protein>
<dbReference type="PROSITE" id="PS50199">
    <property type="entry name" value="ZF_RANBP2_2"/>
    <property type="match status" value="1"/>
</dbReference>
<evidence type="ECO:0000256" key="2">
    <source>
        <dbReference type="ARBA" id="ARBA00004556"/>
    </source>
</evidence>
<dbReference type="GO" id="GO:0099638">
    <property type="term" value="P:endosome to plasma membrane protein transport"/>
    <property type="evidence" value="ECO:0007669"/>
    <property type="project" value="EnsemblFungi"/>
</dbReference>
<dbReference type="PROSITE" id="PS01358">
    <property type="entry name" value="ZF_RANBP2_1"/>
    <property type="match status" value="1"/>
</dbReference>
<keyword evidence="12" id="KW-1185">Reference proteome</keyword>
<dbReference type="Pfam" id="PF05021">
    <property type="entry name" value="NPL4"/>
    <property type="match status" value="1"/>
</dbReference>
<dbReference type="InterPro" id="IPR037518">
    <property type="entry name" value="MPN"/>
</dbReference>
<dbReference type="GO" id="GO:0036435">
    <property type="term" value="F:K48-linked polyubiquitin modification-dependent protein binding"/>
    <property type="evidence" value="ECO:0007669"/>
    <property type="project" value="EnsemblFungi"/>
</dbReference>
<keyword evidence="6 8" id="KW-0863">Zinc-finger</keyword>
<evidence type="ECO:0000313" key="12">
    <source>
        <dbReference type="Proteomes" id="UP000240830"/>
    </source>
</evidence>
<dbReference type="PANTHER" id="PTHR12710">
    <property type="entry name" value="NUCLEAR PROTEIN LOCALIZATION 4"/>
    <property type="match status" value="1"/>
</dbReference>
<dbReference type="InterPro" id="IPR036443">
    <property type="entry name" value="Znf_RanBP2_sf"/>
</dbReference>
<dbReference type="GO" id="GO:0008270">
    <property type="term" value="F:zinc ion binding"/>
    <property type="evidence" value="ECO:0007669"/>
    <property type="project" value="UniProtKB-KW"/>
</dbReference>
<proteinExistence type="inferred from homology"/>
<dbReference type="EMBL" id="MTSL01000161">
    <property type="protein sequence ID" value="PJF17737.1"/>
    <property type="molecule type" value="Genomic_DNA"/>
</dbReference>
<evidence type="ECO:0000256" key="6">
    <source>
        <dbReference type="ARBA" id="ARBA00022771"/>
    </source>
</evidence>
<dbReference type="OrthoDB" id="10251089at2759"/>
<evidence type="ECO:0000256" key="7">
    <source>
        <dbReference type="ARBA" id="ARBA00022833"/>
    </source>
</evidence>
<dbReference type="GO" id="GO:1990116">
    <property type="term" value="P:ribosome-associated ubiquitin-dependent protein catabolic process"/>
    <property type="evidence" value="ECO:0007669"/>
    <property type="project" value="EnsemblFungi"/>
</dbReference>
<dbReference type="GO" id="GO:0030970">
    <property type="term" value="P:retrograde protein transport, ER to cytosol"/>
    <property type="evidence" value="ECO:0007669"/>
    <property type="project" value="EnsemblFungi"/>
</dbReference>
<dbReference type="GO" id="GO:0000839">
    <property type="term" value="C:Hrd1p ubiquitin ligase ERAD-L complex"/>
    <property type="evidence" value="ECO:0007669"/>
    <property type="project" value="EnsemblFungi"/>
</dbReference>
<dbReference type="GO" id="GO:0043130">
    <property type="term" value="F:ubiquitin binding"/>
    <property type="evidence" value="ECO:0007669"/>
    <property type="project" value="TreeGrafter"/>
</dbReference>
<comment type="caution">
    <text evidence="11">The sequence shown here is derived from an EMBL/GenBank/DDBJ whole genome shotgun (WGS) entry which is preliminary data.</text>
</comment>
<dbReference type="GO" id="GO:0031965">
    <property type="term" value="C:nuclear membrane"/>
    <property type="evidence" value="ECO:0007669"/>
    <property type="project" value="UniProtKB-SubCell"/>
</dbReference>
<sequence>MLFLHVNSPNDTLNETATTLDSVDLQLERREGRIPRSRDPQCCKHGAQGMCSHCQPLEPYDEDYRKSKGIKHLSFHAHLRKLGARPGSLEVPNYRVKEGCPRHAPYPGGICSLCQPPAISLNPQSFRFTDHVEFEQPSLVERFLAGWRGSGYQRFGWLMGRYDVYDEVPLGIKAVVCAIYEPPQDGSVDGFQLLENVKMEQVEDAAKLLGLCCVGMIYTDLQDDGTRTGKVECKRSADSFFLSSSEALFIAEQQQKHPNPCRYATSGQYGSKFVTVVATGDESNNVGLFAYQVSLTAMSLLAADLVSATTDPSLMMVNSNAQYVPDVFYKYRNEYGSQVQAQAKPTFPVDYLIVSLTHGFPRQSNPLFPAVNQFVPTDPLAKYLLPLPSNDEASLKLLGNFSLFLHLSTILSAGTIRLLATAITEKNVAVLREFLNAADWNALLSTGTNASTLGDRTRPISIDDEMEWTCPHCTFINTSTRDTCDVCGLPPMG</sequence>
<dbReference type="CDD" id="cd08061">
    <property type="entry name" value="MPN_NPL4"/>
    <property type="match status" value="1"/>
</dbReference>
<feature type="domain" description="MPN" evidence="10">
    <location>
        <begin position="132"/>
        <end position="269"/>
    </location>
</feature>
<accession>A0A2H9TJ07</accession>
<dbReference type="PIRSF" id="PIRSF010052">
    <property type="entry name" value="Polyub_prc_Npl4"/>
    <property type="match status" value="1"/>
</dbReference>
<comment type="similarity">
    <text evidence="3">Belongs to the NPL4 family.</text>
</comment>
<reference evidence="11 12" key="1">
    <citation type="submission" date="2016-10" db="EMBL/GenBank/DDBJ databases">
        <title>The genome of Paramicrosporidium saccamoebae is the missing link in understanding Cryptomycota and Microsporidia evolution.</title>
        <authorList>
            <person name="Quandt C.A."/>
            <person name="Beaudet D."/>
            <person name="Corsaro D."/>
            <person name="Michel R."/>
            <person name="Corradi N."/>
            <person name="James T."/>
        </authorList>
    </citation>
    <scope>NUCLEOTIDE SEQUENCE [LARGE SCALE GENOMIC DNA]</scope>
    <source>
        <strain evidence="11 12">KSL3</strain>
    </source>
</reference>
<dbReference type="PROSITE" id="PS50249">
    <property type="entry name" value="MPN"/>
    <property type="match status" value="1"/>
</dbReference>
<dbReference type="GO" id="GO:0031625">
    <property type="term" value="F:ubiquitin protein ligase binding"/>
    <property type="evidence" value="ECO:0007669"/>
    <property type="project" value="TreeGrafter"/>
</dbReference>
<dbReference type="SUPFAM" id="SSF90209">
    <property type="entry name" value="Ran binding protein zinc finger-like"/>
    <property type="match status" value="1"/>
</dbReference>
<dbReference type="STRING" id="1246581.A0A2H9TJ07"/>
<evidence type="ECO:0000256" key="8">
    <source>
        <dbReference type="PROSITE-ProRule" id="PRU00322"/>
    </source>
</evidence>
<dbReference type="GO" id="GO:0000837">
    <property type="term" value="C:Doa10p ubiquitin ligase complex"/>
    <property type="evidence" value="ECO:0007669"/>
    <property type="project" value="EnsemblFungi"/>
</dbReference>
<evidence type="ECO:0000256" key="1">
    <source>
        <dbReference type="ARBA" id="ARBA00004335"/>
    </source>
</evidence>
<dbReference type="InterPro" id="IPR016563">
    <property type="entry name" value="Npl4"/>
</dbReference>
<dbReference type="GO" id="GO:0072665">
    <property type="term" value="P:protein localization to vacuole"/>
    <property type="evidence" value="ECO:0007669"/>
    <property type="project" value="EnsemblFungi"/>
</dbReference>
<keyword evidence="5" id="KW-0479">Metal-binding</keyword>
<evidence type="ECO:0000256" key="5">
    <source>
        <dbReference type="ARBA" id="ARBA00022723"/>
    </source>
</evidence>
<dbReference type="GO" id="GO:0030894">
    <property type="term" value="C:replisome"/>
    <property type="evidence" value="ECO:0007669"/>
    <property type="project" value="EnsemblFungi"/>
</dbReference>
<dbReference type="Pfam" id="PF05020">
    <property type="entry name" value="zf-NPL4"/>
    <property type="match status" value="1"/>
</dbReference>
<dbReference type="GO" id="GO:0071629">
    <property type="term" value="P:cytoplasm protein quality control by the ubiquitin-proteasome system"/>
    <property type="evidence" value="ECO:0007669"/>
    <property type="project" value="EnsemblFungi"/>
</dbReference>
<dbReference type="GO" id="GO:0006274">
    <property type="term" value="P:DNA replication termination"/>
    <property type="evidence" value="ECO:0007669"/>
    <property type="project" value="EnsemblFungi"/>
</dbReference>
<evidence type="ECO:0000256" key="3">
    <source>
        <dbReference type="ARBA" id="ARBA00011025"/>
    </source>
</evidence>